<dbReference type="RefSeq" id="WP_101344279.1">
    <property type="nucleotide sequence ID" value="NZ_PJAI02000005.1"/>
</dbReference>
<proteinExistence type="predicted"/>
<feature type="region of interest" description="Disordered" evidence="1">
    <location>
        <begin position="28"/>
        <end position="63"/>
    </location>
</feature>
<protein>
    <recommendedName>
        <fullName evidence="5">DUF2897 domain-containing protein</fullName>
    </recommendedName>
</protein>
<reference evidence="3 4" key="1">
    <citation type="submission" date="2019-08" db="EMBL/GenBank/DDBJ databases">
        <title>Microbe sample from Colwellia echini.</title>
        <authorList>
            <person name="Christiansen L."/>
            <person name="Pathiraja D."/>
            <person name="Schultz-Johansen M."/>
            <person name="Choi I.-G."/>
            <person name="Stougaard P."/>
        </authorList>
    </citation>
    <scope>NUCLEOTIDE SEQUENCE [LARGE SCALE GENOMIC DNA]</scope>
    <source>
        <strain evidence="3 4">A3</strain>
    </source>
</reference>
<evidence type="ECO:0000313" key="4">
    <source>
        <dbReference type="Proteomes" id="UP000815846"/>
    </source>
</evidence>
<gene>
    <name evidence="3" type="ORF">CWS31_006010</name>
</gene>
<name>A0ABY3MYD7_9GAMM</name>
<evidence type="ECO:0008006" key="5">
    <source>
        <dbReference type="Google" id="ProtNLM"/>
    </source>
</evidence>
<dbReference type="Proteomes" id="UP000815846">
    <property type="component" value="Unassembled WGS sequence"/>
</dbReference>
<feature type="transmembrane region" description="Helical" evidence="2">
    <location>
        <begin position="6"/>
        <end position="24"/>
    </location>
</feature>
<evidence type="ECO:0000256" key="1">
    <source>
        <dbReference type="SAM" id="MobiDB-lite"/>
    </source>
</evidence>
<organism evidence="3 4">
    <name type="scientific">Colwellia echini</name>
    <dbReference type="NCBI Taxonomy" id="1982103"/>
    <lineage>
        <taxon>Bacteria</taxon>
        <taxon>Pseudomonadati</taxon>
        <taxon>Pseudomonadota</taxon>
        <taxon>Gammaproteobacteria</taxon>
        <taxon>Alteromonadales</taxon>
        <taxon>Colwelliaceae</taxon>
        <taxon>Colwellia</taxon>
    </lineage>
</organism>
<evidence type="ECO:0000256" key="2">
    <source>
        <dbReference type="SAM" id="Phobius"/>
    </source>
</evidence>
<keyword evidence="2" id="KW-0812">Transmembrane</keyword>
<accession>A0ABY3MYD7</accession>
<keyword evidence="4" id="KW-1185">Reference proteome</keyword>
<keyword evidence="2" id="KW-1133">Transmembrane helix</keyword>
<keyword evidence="2" id="KW-0472">Membrane</keyword>
<evidence type="ECO:0000313" key="3">
    <source>
        <dbReference type="EMBL" id="TYK66161.1"/>
    </source>
</evidence>
<dbReference type="EMBL" id="PJAI02000005">
    <property type="protein sequence ID" value="TYK66161.1"/>
    <property type="molecule type" value="Genomic_DNA"/>
</dbReference>
<sequence>MDNWLAIFMIVITIVIIIGNLSTFQKSSKHKMRKKSLNELEETLPRSNKTDHKMPSINKNKQK</sequence>
<comment type="caution">
    <text evidence="3">The sequence shown here is derived from an EMBL/GenBank/DDBJ whole genome shotgun (WGS) entry which is preliminary data.</text>
</comment>